<dbReference type="PATRIC" id="fig|277988.4.peg.1635"/>
<evidence type="ECO:0000313" key="1">
    <source>
        <dbReference type="EMBL" id="ASJ12918.1"/>
    </source>
</evidence>
<dbReference type="EMBL" id="CP015105">
    <property type="protein sequence ID" value="ASJ12918.1"/>
    <property type="molecule type" value="Genomic_DNA"/>
</dbReference>
<proteinExistence type="predicted"/>
<dbReference type="AlphaFoldDB" id="A0A0Q2XLN4"/>
<protein>
    <submittedName>
        <fullName evidence="2">Uncharacterized protein</fullName>
    </submittedName>
</protein>
<organism evidence="2 3">
    <name type="scientific">Thermococcus thioreducens</name>
    <dbReference type="NCBI Taxonomy" id="277988"/>
    <lineage>
        <taxon>Archaea</taxon>
        <taxon>Methanobacteriati</taxon>
        <taxon>Methanobacteriota</taxon>
        <taxon>Thermococci</taxon>
        <taxon>Thermococcales</taxon>
        <taxon>Thermococcaceae</taxon>
        <taxon>Thermococcus</taxon>
    </lineage>
</organism>
<dbReference type="STRING" id="277988.SAMN05216170_0249"/>
<accession>A0A0Q2XLN4</accession>
<evidence type="ECO:0000313" key="3">
    <source>
        <dbReference type="Proteomes" id="UP000051862"/>
    </source>
</evidence>
<reference evidence="1 4" key="2">
    <citation type="submission" date="2016-04" db="EMBL/GenBank/DDBJ databases">
        <title>Complete genome sequence of Thermococcus thioreducens type strain OGL-20P.</title>
        <authorList>
            <person name="Oger P.M."/>
        </authorList>
    </citation>
    <scope>NUCLEOTIDE SEQUENCE [LARGE SCALE GENOMIC DNA]</scope>
    <source>
        <strain evidence="1 4">OGL-20P</strain>
    </source>
</reference>
<dbReference type="Proteomes" id="UP000051862">
    <property type="component" value="Unassembled WGS sequence"/>
</dbReference>
<gene>
    <name evidence="1" type="ORF">A3L14_08480</name>
    <name evidence="2" type="ORF">AMR53_07760</name>
</gene>
<keyword evidence="4" id="KW-1185">Reference proteome</keyword>
<sequence length="62" mass="7062">MEVPIPPEFKLIAKVRGVPEERLIRALQRFLVLEAISMNSRLDMKNARGLSKTVGKEAWKSL</sequence>
<dbReference type="KEGG" id="ttd:A3L14_08480"/>
<reference evidence="2 3" key="1">
    <citation type="submission" date="2015-08" db="EMBL/GenBank/DDBJ databases">
        <title>Thermococcus thioreducens DSM 14981 genome sequencing.</title>
        <authorList>
            <person name="Hong S.-J."/>
            <person name="Kim M.-C."/>
            <person name="Shin J.-H."/>
        </authorList>
    </citation>
    <scope>NUCLEOTIDE SEQUENCE [LARGE SCALE GENOMIC DNA]</scope>
    <source>
        <strain evidence="2 3">DSM 14981</strain>
    </source>
</reference>
<evidence type="ECO:0000313" key="4">
    <source>
        <dbReference type="Proteomes" id="UP000250136"/>
    </source>
</evidence>
<dbReference type="Proteomes" id="UP000250136">
    <property type="component" value="Chromosome"/>
</dbReference>
<dbReference type="EMBL" id="LIXN01000012">
    <property type="protein sequence ID" value="KQH82108.1"/>
    <property type="molecule type" value="Genomic_DNA"/>
</dbReference>
<evidence type="ECO:0000313" key="2">
    <source>
        <dbReference type="EMBL" id="KQH82108.1"/>
    </source>
</evidence>
<name>A0A0Q2XLN4_9EURY</name>